<dbReference type="GO" id="GO:0005739">
    <property type="term" value="C:mitochondrion"/>
    <property type="evidence" value="ECO:0007669"/>
    <property type="project" value="UniProtKB-SubCell"/>
</dbReference>
<keyword evidence="6" id="KW-0809">Transit peptide</keyword>
<dbReference type="PROSITE" id="PS01274">
    <property type="entry name" value="COA_TRANSF_2"/>
    <property type="match status" value="1"/>
</dbReference>
<dbReference type="NCBIfam" id="TIGR02429">
    <property type="entry name" value="pcaI_scoA_fam"/>
    <property type="match status" value="1"/>
</dbReference>
<dbReference type="PIRSF" id="PIRSF000858">
    <property type="entry name" value="SCOT-t"/>
    <property type="match status" value="1"/>
</dbReference>
<evidence type="ECO:0000256" key="1">
    <source>
        <dbReference type="ARBA" id="ARBA00004173"/>
    </source>
</evidence>
<evidence type="ECO:0000313" key="9">
    <source>
        <dbReference type="EMBL" id="KAH8365864.1"/>
    </source>
</evidence>
<organism evidence="9 10">
    <name type="scientific">Drosophila rubida</name>
    <dbReference type="NCBI Taxonomy" id="30044"/>
    <lineage>
        <taxon>Eukaryota</taxon>
        <taxon>Metazoa</taxon>
        <taxon>Ecdysozoa</taxon>
        <taxon>Arthropoda</taxon>
        <taxon>Hexapoda</taxon>
        <taxon>Insecta</taxon>
        <taxon>Pterygota</taxon>
        <taxon>Neoptera</taxon>
        <taxon>Endopterygota</taxon>
        <taxon>Diptera</taxon>
        <taxon>Brachycera</taxon>
        <taxon>Muscomorpha</taxon>
        <taxon>Ephydroidea</taxon>
        <taxon>Drosophilidae</taxon>
        <taxon>Drosophila</taxon>
    </lineage>
</organism>
<dbReference type="InterPro" id="IPR014388">
    <property type="entry name" value="3-oxoacid_CoA-transferase"/>
</dbReference>
<protein>
    <recommendedName>
        <fullName evidence="4">3-oxoacid CoA-transferase</fullName>
        <ecNumber evidence="4">2.8.3.5</ecNumber>
    </recommendedName>
</protein>
<dbReference type="PANTHER" id="PTHR13707:SF23">
    <property type="entry name" value="SUCCINYL-COA:3-KETOACID-COENZYME A TRANSFERASE"/>
    <property type="match status" value="1"/>
</dbReference>
<dbReference type="EMBL" id="JAJJHW010002774">
    <property type="protein sequence ID" value="KAH8365864.1"/>
    <property type="molecule type" value="Genomic_DNA"/>
</dbReference>
<evidence type="ECO:0000256" key="4">
    <source>
        <dbReference type="ARBA" id="ARBA00012490"/>
    </source>
</evidence>
<dbReference type="InterPro" id="IPR012792">
    <property type="entry name" value="3-oxoacid_CoA-transf_A"/>
</dbReference>
<dbReference type="InterPro" id="IPR004164">
    <property type="entry name" value="CoA_transf_AS"/>
</dbReference>
<evidence type="ECO:0000256" key="7">
    <source>
        <dbReference type="ARBA" id="ARBA00023128"/>
    </source>
</evidence>
<dbReference type="InterPro" id="IPR004163">
    <property type="entry name" value="CoA_transf_BS"/>
</dbReference>
<dbReference type="AlphaFoldDB" id="A0AAD4JWR5"/>
<dbReference type="SUPFAM" id="SSF100950">
    <property type="entry name" value="NagB/RpiA/CoA transferase-like"/>
    <property type="match status" value="2"/>
</dbReference>
<reference evidence="9" key="1">
    <citation type="journal article" date="2021" name="Mol. Ecol. Resour.">
        <title>Phylogenomic analyses of the genus Drosophila reveals genomic signals of climate adaptation.</title>
        <authorList>
            <person name="Li F."/>
            <person name="Rane R.V."/>
            <person name="Luria V."/>
            <person name="Xiong Z."/>
            <person name="Chen J."/>
            <person name="Li Z."/>
            <person name="Catullo R.A."/>
            <person name="Griffin P.C."/>
            <person name="Schiffer M."/>
            <person name="Pearce S."/>
            <person name="Lee S.F."/>
            <person name="McElroy K."/>
            <person name="Stocker A."/>
            <person name="Shirriffs J."/>
            <person name="Cockerell F."/>
            <person name="Coppin C."/>
            <person name="Sgro C.M."/>
            <person name="Karger A."/>
            <person name="Cain J.W."/>
            <person name="Weber J.A."/>
            <person name="Santpere G."/>
            <person name="Kirschner M.W."/>
            <person name="Hoffmann A.A."/>
            <person name="Oakeshott J.G."/>
            <person name="Zhang G."/>
        </authorList>
    </citation>
    <scope>NUCLEOTIDE SEQUENCE</scope>
    <source>
        <strain evidence="9">BGI-SZ-2011g</strain>
    </source>
</reference>
<feature type="active site" description="5-glutamyl coenzyme A thioester intermediate" evidence="8">
    <location>
        <position position="319"/>
    </location>
</feature>
<dbReference type="EC" id="2.8.3.5" evidence="4"/>
<evidence type="ECO:0000313" key="10">
    <source>
        <dbReference type="Proteomes" id="UP001200034"/>
    </source>
</evidence>
<dbReference type="Pfam" id="PF01144">
    <property type="entry name" value="CoA_trans"/>
    <property type="match status" value="2"/>
</dbReference>
<dbReference type="InterPro" id="IPR004165">
    <property type="entry name" value="CoA_trans_fam_I"/>
</dbReference>
<dbReference type="PROSITE" id="PS01273">
    <property type="entry name" value="COA_TRANSF_1"/>
    <property type="match status" value="1"/>
</dbReference>
<keyword evidence="7" id="KW-0496">Mitochondrion</keyword>
<sequence>IACYSTSSKARQGKIYESAIDAVADVKDGSQILFGGFGICGIPEKMIDALKKKGVKNITAVSNNGGVDDCGLGVLIKEKQVAKVIGSYVGENTELVRQYLKGELAVELTPQGTLAEKIRAGGAGIPAFFTPTGYATLVQEGGAPVKYSKDGKVIVESVKKPVQCFNGRNYVMEESIFADFAFVKAQKADALGNLVFNKSARNFNAPMCRAAKVTVAEVEEIVPVGAILPDEIHVPGIYVKRIFKGSNYNKRVERLRITEPKEAGQPAAKANPAQLLRERIARRVALEFSDGMYANLGIGIPVLASNYIPDGMSVMLQSENGILGLGPFPTKDKVDPDLINAGKESVTVVQGAAYFGSDDSFAMIRGGHIDLTILGAMEVSATGDLANWMIPVSTMTWESSCSLLMYLMALQGKLVKGMGGAMDLVAAPGTKVIITMEHNARDGSPKILESCSLPLTGKEVIDLIITEKAVFQVEKGVGLTLTEVAEGFTVDDIIACTGAKFAVASNVTQMRQIPV</sequence>
<evidence type="ECO:0000256" key="6">
    <source>
        <dbReference type="ARBA" id="ARBA00022946"/>
    </source>
</evidence>
<name>A0AAD4JWR5_9MUSC</name>
<keyword evidence="5" id="KW-0808">Transferase</keyword>
<comment type="pathway">
    <text evidence="2">Ketone metabolism; succinyl-CoA degradation; acetoacetyl-CoA from succinyl-CoA: step 1/1.</text>
</comment>
<dbReference type="Gene3D" id="3.40.1080.10">
    <property type="entry name" value="Glutaconate Coenzyme A-transferase"/>
    <property type="match status" value="2"/>
</dbReference>
<feature type="non-terminal residue" evidence="9">
    <location>
        <position position="1"/>
    </location>
</feature>
<dbReference type="InterPro" id="IPR037171">
    <property type="entry name" value="NagB/RpiA_transferase-like"/>
</dbReference>
<evidence type="ECO:0000256" key="5">
    <source>
        <dbReference type="ARBA" id="ARBA00022679"/>
    </source>
</evidence>
<dbReference type="Proteomes" id="UP001200034">
    <property type="component" value="Unassembled WGS sequence"/>
</dbReference>
<dbReference type="SMART" id="SM00882">
    <property type="entry name" value="CoA_trans"/>
    <property type="match status" value="2"/>
</dbReference>
<dbReference type="PANTHER" id="PTHR13707">
    <property type="entry name" value="KETOACID-COENZYME A TRANSFERASE"/>
    <property type="match status" value="1"/>
</dbReference>
<keyword evidence="10" id="KW-1185">Reference proteome</keyword>
<proteinExistence type="inferred from homology"/>
<dbReference type="FunFam" id="3.40.1080.10:FF:000002">
    <property type="entry name" value="Succinyl-CoA:3-ketoacid-coenzyme A transferase, mitochondrial"/>
    <property type="match status" value="1"/>
</dbReference>
<evidence type="ECO:0000256" key="3">
    <source>
        <dbReference type="ARBA" id="ARBA00007154"/>
    </source>
</evidence>
<gene>
    <name evidence="9" type="ORF">KR093_006692</name>
</gene>
<comment type="caution">
    <text evidence="9">The sequence shown here is derived from an EMBL/GenBank/DDBJ whole genome shotgun (WGS) entry which is preliminary data.</text>
</comment>
<comment type="subcellular location">
    <subcellularLocation>
        <location evidence="1">Mitochondrion</location>
    </subcellularLocation>
</comment>
<evidence type="ECO:0000256" key="2">
    <source>
        <dbReference type="ARBA" id="ARBA00004753"/>
    </source>
</evidence>
<dbReference type="GO" id="GO:0046952">
    <property type="term" value="P:ketone body catabolic process"/>
    <property type="evidence" value="ECO:0007669"/>
    <property type="project" value="InterPro"/>
</dbReference>
<comment type="similarity">
    <text evidence="3">Belongs to the 3-oxoacid CoA-transferase family.</text>
</comment>
<evidence type="ECO:0000256" key="8">
    <source>
        <dbReference type="PIRSR" id="PIRSR000858-1"/>
    </source>
</evidence>
<accession>A0AAD4JWR5</accession>
<dbReference type="GO" id="GO:0008260">
    <property type="term" value="F:succinyl-CoA:3-oxo-acid CoA-transferase activity"/>
    <property type="evidence" value="ECO:0007669"/>
    <property type="project" value="UniProtKB-EC"/>
</dbReference>